<dbReference type="InterPro" id="IPR050767">
    <property type="entry name" value="Sel1_AlgK"/>
</dbReference>
<comment type="similarity">
    <text evidence="1">Belongs to the sel-1 family.</text>
</comment>
<evidence type="ECO:0000313" key="3">
    <source>
        <dbReference type="Proteomes" id="UP001470230"/>
    </source>
</evidence>
<dbReference type="Gene3D" id="1.25.40.10">
    <property type="entry name" value="Tetratricopeptide repeat domain"/>
    <property type="match status" value="1"/>
</dbReference>
<protein>
    <recommendedName>
        <fullName evidence="4">Sel1 repeat protein</fullName>
    </recommendedName>
</protein>
<organism evidence="2 3">
    <name type="scientific">Tritrichomonas musculus</name>
    <dbReference type="NCBI Taxonomy" id="1915356"/>
    <lineage>
        <taxon>Eukaryota</taxon>
        <taxon>Metamonada</taxon>
        <taxon>Parabasalia</taxon>
        <taxon>Tritrichomonadida</taxon>
        <taxon>Tritrichomonadidae</taxon>
        <taxon>Tritrichomonas</taxon>
    </lineage>
</organism>
<dbReference type="PANTHER" id="PTHR11102:SF160">
    <property type="entry name" value="ERAD-ASSOCIATED E3 UBIQUITIN-PROTEIN LIGASE COMPONENT HRD3"/>
    <property type="match status" value="1"/>
</dbReference>
<dbReference type="InterPro" id="IPR006597">
    <property type="entry name" value="Sel1-like"/>
</dbReference>
<dbReference type="EMBL" id="JAPFFF010000002">
    <property type="protein sequence ID" value="KAK8897647.1"/>
    <property type="molecule type" value="Genomic_DNA"/>
</dbReference>
<comment type="caution">
    <text evidence="2">The sequence shown here is derived from an EMBL/GenBank/DDBJ whole genome shotgun (WGS) entry which is preliminary data.</text>
</comment>
<name>A0ABR2L4I1_9EUKA</name>
<reference evidence="2 3" key="1">
    <citation type="submission" date="2024-04" db="EMBL/GenBank/DDBJ databases">
        <title>Tritrichomonas musculus Genome.</title>
        <authorList>
            <person name="Alves-Ferreira E."/>
            <person name="Grigg M."/>
            <person name="Lorenzi H."/>
            <person name="Galac M."/>
        </authorList>
    </citation>
    <scope>NUCLEOTIDE SEQUENCE [LARGE SCALE GENOMIC DNA]</scope>
    <source>
        <strain evidence="2 3">EAF2021</strain>
    </source>
</reference>
<sequence>MLSVVILLRDYKDYDLTKNIRECIKYARMLAEREHKGGMYDYAKLVLDYDGNEKGDEENEYYPSDEEEAFAVEACRKSAEMGNTDAMALYAKCLLYGTAIEKDEEAALKWVLKSFEDEDEDEASDEGYVLYGKMLYEGKVVPNTSNTDIEEVPLDQDEAVYYSRRGAERGEGHCMYYYGLFLFDGNGVEQDREEAIFNKYWK</sequence>
<proteinExistence type="inferred from homology"/>
<evidence type="ECO:0008006" key="4">
    <source>
        <dbReference type="Google" id="ProtNLM"/>
    </source>
</evidence>
<dbReference type="PANTHER" id="PTHR11102">
    <property type="entry name" value="SEL-1-LIKE PROTEIN"/>
    <property type="match status" value="1"/>
</dbReference>
<keyword evidence="3" id="KW-1185">Reference proteome</keyword>
<accession>A0ABR2L4I1</accession>
<gene>
    <name evidence="2" type="ORF">M9Y10_015610</name>
</gene>
<evidence type="ECO:0000313" key="2">
    <source>
        <dbReference type="EMBL" id="KAK8897647.1"/>
    </source>
</evidence>
<dbReference type="Proteomes" id="UP001470230">
    <property type="component" value="Unassembled WGS sequence"/>
</dbReference>
<dbReference type="Pfam" id="PF08238">
    <property type="entry name" value="Sel1"/>
    <property type="match status" value="4"/>
</dbReference>
<evidence type="ECO:0000256" key="1">
    <source>
        <dbReference type="ARBA" id="ARBA00038101"/>
    </source>
</evidence>
<dbReference type="SUPFAM" id="SSF81901">
    <property type="entry name" value="HCP-like"/>
    <property type="match status" value="1"/>
</dbReference>
<dbReference type="InterPro" id="IPR011990">
    <property type="entry name" value="TPR-like_helical_dom_sf"/>
</dbReference>